<comment type="similarity">
    <text evidence="1">Belongs to the sulfatase family.</text>
</comment>
<dbReference type="PANTHER" id="PTHR42693">
    <property type="entry name" value="ARYLSULFATASE FAMILY MEMBER"/>
    <property type="match status" value="1"/>
</dbReference>
<gene>
    <name evidence="3" type="ORF">A6M21_11375</name>
</gene>
<organism evidence="3 4">
    <name type="scientific">Desulfotomaculum copahuensis</name>
    <dbReference type="NCBI Taxonomy" id="1838280"/>
    <lineage>
        <taxon>Bacteria</taxon>
        <taxon>Bacillati</taxon>
        <taxon>Bacillota</taxon>
        <taxon>Clostridia</taxon>
        <taxon>Eubacteriales</taxon>
        <taxon>Desulfotomaculaceae</taxon>
        <taxon>Desulfotomaculum</taxon>
    </lineage>
</organism>
<dbReference type="EMBL" id="LYVF01000166">
    <property type="protein sequence ID" value="OAT81212.1"/>
    <property type="molecule type" value="Genomic_DNA"/>
</dbReference>
<dbReference type="AlphaFoldDB" id="A0A1B7LDS6"/>
<dbReference type="CDD" id="cd16148">
    <property type="entry name" value="sulfatase_like"/>
    <property type="match status" value="1"/>
</dbReference>
<dbReference type="InterPro" id="IPR000917">
    <property type="entry name" value="Sulfatase_N"/>
</dbReference>
<reference evidence="3 4" key="1">
    <citation type="submission" date="2016-04" db="EMBL/GenBank/DDBJ databases">
        <authorList>
            <person name="Evans L.H."/>
            <person name="Alamgir A."/>
            <person name="Owens N."/>
            <person name="Weber N.D."/>
            <person name="Virtaneva K."/>
            <person name="Barbian K."/>
            <person name="Babar A."/>
            <person name="Rosenke K."/>
        </authorList>
    </citation>
    <scope>NUCLEOTIDE SEQUENCE [LARGE SCALE GENOMIC DNA]</scope>
    <source>
        <strain evidence="3 4">LMa1</strain>
    </source>
</reference>
<dbReference type="Pfam" id="PF00884">
    <property type="entry name" value="Sulfatase"/>
    <property type="match status" value="1"/>
</dbReference>
<sequence length="391" mass="44576">MRGFYRKNNLWLPEILKANGYKTIGIDWLGRWHRMGFDHYWKGSCKKDQPTRLLANFIEALPHKYVDIAKRLCEQFGLLKYIQTAASVTKEAVEAINGTNEPFFLFVHYWDTHTPYYAPGGILRKLFLCNRTECLEEMFESIKNEKWKSYLVNCFPGAKNVVDIQAIYDEAVKYVDGAVGRLLDCLRAAGKLDNTLVIVTADHGESLGEHGIYFDHHGLYDSTIRVPLIMSGGGFNKSARISGFVQHIDLAPTVMQMLGVSCDKTHFDGVSFLPLLNGRANGTRSFVVAEEMYTEEKYAIRTGEWKYIYSPSEDRATCRYCGFIHGGVEELYNLADDPAEECNVMDRHHQIARELKAELLSFYNNLIKRGKVRERGMISGKVRRLKAAGLI</sequence>
<dbReference type="Proteomes" id="UP000078532">
    <property type="component" value="Unassembled WGS sequence"/>
</dbReference>
<dbReference type="PANTHER" id="PTHR42693:SF33">
    <property type="entry name" value="ARYLSULFATASE"/>
    <property type="match status" value="1"/>
</dbReference>
<evidence type="ECO:0000259" key="2">
    <source>
        <dbReference type="Pfam" id="PF00884"/>
    </source>
</evidence>
<comment type="caution">
    <text evidence="3">The sequence shown here is derived from an EMBL/GenBank/DDBJ whole genome shotgun (WGS) entry which is preliminary data.</text>
</comment>
<dbReference type="GO" id="GO:0004065">
    <property type="term" value="F:arylsulfatase activity"/>
    <property type="evidence" value="ECO:0007669"/>
    <property type="project" value="TreeGrafter"/>
</dbReference>
<dbReference type="Gene3D" id="3.40.720.10">
    <property type="entry name" value="Alkaline Phosphatase, subunit A"/>
    <property type="match status" value="1"/>
</dbReference>
<accession>A0A1B7LDS6</accession>
<dbReference type="InterPro" id="IPR017850">
    <property type="entry name" value="Alkaline_phosphatase_core_sf"/>
</dbReference>
<evidence type="ECO:0000256" key="1">
    <source>
        <dbReference type="ARBA" id="ARBA00008779"/>
    </source>
</evidence>
<dbReference type="STRING" id="1838280.A6M21_11375"/>
<dbReference type="SUPFAM" id="SSF53649">
    <property type="entry name" value="Alkaline phosphatase-like"/>
    <property type="match status" value="1"/>
</dbReference>
<evidence type="ECO:0000313" key="3">
    <source>
        <dbReference type="EMBL" id="OAT81212.1"/>
    </source>
</evidence>
<feature type="domain" description="Sulfatase N-terminal" evidence="2">
    <location>
        <begin position="12"/>
        <end position="260"/>
    </location>
</feature>
<evidence type="ECO:0000313" key="4">
    <source>
        <dbReference type="Proteomes" id="UP000078532"/>
    </source>
</evidence>
<protein>
    <recommendedName>
        <fullName evidence="2">Sulfatase N-terminal domain-containing protein</fullName>
    </recommendedName>
</protein>
<proteinExistence type="inferred from homology"/>
<dbReference type="InterPro" id="IPR050738">
    <property type="entry name" value="Sulfatase"/>
</dbReference>
<name>A0A1B7LDS6_9FIRM</name>
<keyword evidence="4" id="KW-1185">Reference proteome</keyword>